<dbReference type="EMBL" id="JBEWYP010000002">
    <property type="protein sequence ID" value="MET7028495.1"/>
    <property type="molecule type" value="Genomic_DNA"/>
</dbReference>
<dbReference type="Pfam" id="PF08002">
    <property type="entry name" value="DUF1697"/>
    <property type="match status" value="1"/>
</dbReference>
<comment type="caution">
    <text evidence="1">The sequence shown here is derived from an EMBL/GenBank/DDBJ whole genome shotgun (WGS) entry which is preliminary data.</text>
</comment>
<evidence type="ECO:0000313" key="1">
    <source>
        <dbReference type="EMBL" id="MET7028495.1"/>
    </source>
</evidence>
<dbReference type="PANTHER" id="PTHR36439">
    <property type="entry name" value="BLL4334 PROTEIN"/>
    <property type="match status" value="1"/>
</dbReference>
<dbReference type="PANTHER" id="PTHR36439:SF1">
    <property type="entry name" value="DUF1697 DOMAIN-CONTAINING PROTEIN"/>
    <property type="match status" value="1"/>
</dbReference>
<accession>A0ABV2TTA0</accession>
<dbReference type="RefSeq" id="WP_354617335.1">
    <property type="nucleotide sequence ID" value="NZ_JBEWYP010000002.1"/>
</dbReference>
<name>A0ABV2TTA0_9FLAO</name>
<reference evidence="1 2" key="1">
    <citation type="submission" date="2024-07" db="EMBL/GenBank/DDBJ databases">
        <title>The genome sequence of type strain Sediminicola luteus GDMCC 1.2596T.</title>
        <authorList>
            <person name="Liu Y."/>
        </authorList>
    </citation>
    <scope>NUCLEOTIDE SEQUENCE [LARGE SCALE GENOMIC DNA]</scope>
    <source>
        <strain evidence="1 2">GDMCC 1.2596</strain>
    </source>
</reference>
<evidence type="ECO:0000313" key="2">
    <source>
        <dbReference type="Proteomes" id="UP001549773"/>
    </source>
</evidence>
<dbReference type="SUPFAM" id="SSF160379">
    <property type="entry name" value="SP0830-like"/>
    <property type="match status" value="1"/>
</dbReference>
<proteinExistence type="predicted"/>
<keyword evidence="2" id="KW-1185">Reference proteome</keyword>
<dbReference type="PIRSF" id="PIRSF008502">
    <property type="entry name" value="UCP008502"/>
    <property type="match status" value="1"/>
</dbReference>
<dbReference type="InterPro" id="IPR012545">
    <property type="entry name" value="DUF1697"/>
</dbReference>
<organism evidence="1 2">
    <name type="scientific">Sediminicola luteus</name>
    <dbReference type="NCBI Taxonomy" id="319238"/>
    <lineage>
        <taxon>Bacteria</taxon>
        <taxon>Pseudomonadati</taxon>
        <taxon>Bacteroidota</taxon>
        <taxon>Flavobacteriia</taxon>
        <taxon>Flavobacteriales</taxon>
        <taxon>Flavobacteriaceae</taxon>
        <taxon>Sediminicola</taxon>
    </lineage>
</organism>
<gene>
    <name evidence="1" type="ORF">ABXZ32_03770</name>
</gene>
<dbReference type="Proteomes" id="UP001549773">
    <property type="component" value="Unassembled WGS sequence"/>
</dbReference>
<sequence length="185" mass="21338">MKTEIDTYIAFLRGINVGGHHKVPMADLKIEFEKLGFKNIVTLLNSGNIIFDGPKEKTSKLEQKISTHLEKFFGFHIPTILRTSGVIHNLLDHNPFFGIERTKDIRLYVSFLKTNIESDLELPWKSTDNSYKIIEKRDQTIISVLDLAMSKSTKAMESIEHFYGKEITTRNWNTIERIGKKLNLV</sequence>
<protein>
    <submittedName>
        <fullName evidence="1">DUF1697 domain-containing protein</fullName>
    </submittedName>
</protein>
<dbReference type="Gene3D" id="3.30.70.1280">
    <property type="entry name" value="SP0830-like domains"/>
    <property type="match status" value="1"/>
</dbReference>